<reference evidence="13" key="4">
    <citation type="submission" date="2025-09" db="UniProtKB">
        <authorList>
            <consortium name="Ensembl"/>
        </authorList>
    </citation>
    <scope>IDENTIFICATION</scope>
</reference>
<evidence type="ECO:0000256" key="10">
    <source>
        <dbReference type="PROSITE-ProRule" id="PRU00649"/>
    </source>
</evidence>
<dbReference type="STRING" id="7994.ENSAMXP00000030496"/>
<dbReference type="SMART" id="SM00509">
    <property type="entry name" value="TFS2N"/>
    <property type="match status" value="1"/>
</dbReference>
<reference evidence="14" key="1">
    <citation type="submission" date="2013-03" db="EMBL/GenBank/DDBJ databases">
        <authorList>
            <person name="Jeffery W."/>
            <person name="Warren W."/>
            <person name="Wilson R.K."/>
        </authorList>
    </citation>
    <scope>NUCLEOTIDE SEQUENCE</scope>
    <source>
        <strain evidence="14">female</strain>
    </source>
</reference>
<evidence type="ECO:0000256" key="5">
    <source>
        <dbReference type="ARBA" id="ARBA00023159"/>
    </source>
</evidence>
<dbReference type="InParanoid" id="A0A3B1IL94"/>
<evidence type="ECO:0000259" key="12">
    <source>
        <dbReference type="PROSITE" id="PS51319"/>
    </source>
</evidence>
<keyword evidence="7 10" id="KW-0539">Nucleus</keyword>
<evidence type="ECO:0000256" key="11">
    <source>
        <dbReference type="SAM" id="MobiDB-lite"/>
    </source>
</evidence>
<dbReference type="PANTHER" id="PTHR15201:SF1">
    <property type="entry name" value="MEDIATOR OF RNA POLYMERASE II TRANSCRIPTION SUBUNIT 26"/>
    <property type="match status" value="1"/>
</dbReference>
<feature type="compositionally biased region" description="Basic and acidic residues" evidence="11">
    <location>
        <begin position="337"/>
        <end position="347"/>
    </location>
</feature>
<keyword evidence="14" id="KW-1185">Reference proteome</keyword>
<dbReference type="PANTHER" id="PTHR15201">
    <property type="entry name" value="CRSP70"/>
    <property type="match status" value="1"/>
</dbReference>
<proteinExistence type="inferred from homology"/>
<dbReference type="GO" id="GO:0003712">
    <property type="term" value="F:transcription coregulator activity"/>
    <property type="evidence" value="ECO:0007669"/>
    <property type="project" value="TreeGrafter"/>
</dbReference>
<dbReference type="InterPro" id="IPR003617">
    <property type="entry name" value="TFIIS/CRSP70_N_sub"/>
</dbReference>
<evidence type="ECO:0000256" key="4">
    <source>
        <dbReference type="ARBA" id="ARBA00023015"/>
    </source>
</evidence>
<dbReference type="CDD" id="cd00183">
    <property type="entry name" value="TFIIS_I"/>
    <property type="match status" value="1"/>
</dbReference>
<dbReference type="InterPro" id="IPR017923">
    <property type="entry name" value="TFIIS_N"/>
</dbReference>
<dbReference type="Ensembl" id="ENSAMXT00000039355.1">
    <property type="protein sequence ID" value="ENSAMXP00000030496.1"/>
    <property type="gene ID" value="ENSAMXG00000037056.1"/>
</dbReference>
<dbReference type="Gene3D" id="1.20.930.10">
    <property type="entry name" value="Conserved domain common to transcription factors TFIIS, elongin A, CRSP70"/>
    <property type="match status" value="1"/>
</dbReference>
<dbReference type="GO" id="GO:0016592">
    <property type="term" value="C:mediator complex"/>
    <property type="evidence" value="ECO:0007669"/>
    <property type="project" value="InterPro"/>
</dbReference>
<reference evidence="13" key="3">
    <citation type="submission" date="2025-08" db="UniProtKB">
        <authorList>
            <consortium name="Ensembl"/>
        </authorList>
    </citation>
    <scope>IDENTIFICATION</scope>
</reference>
<accession>A0A3B1IL94</accession>
<feature type="compositionally biased region" description="Polar residues" evidence="11">
    <location>
        <begin position="237"/>
        <end position="248"/>
    </location>
</feature>
<dbReference type="Bgee" id="ENSAMXG00000037056">
    <property type="expression patterns" value="Expressed in zone of skin and 14 other cell types or tissues"/>
</dbReference>
<dbReference type="InterPro" id="IPR031416">
    <property type="entry name" value="Med26_C"/>
</dbReference>
<evidence type="ECO:0000256" key="9">
    <source>
        <dbReference type="ARBA" id="ARBA00031968"/>
    </source>
</evidence>
<evidence type="ECO:0000256" key="7">
    <source>
        <dbReference type="ARBA" id="ARBA00023242"/>
    </source>
</evidence>
<evidence type="ECO:0000256" key="2">
    <source>
        <dbReference type="ARBA" id="ARBA00009681"/>
    </source>
</evidence>
<feature type="compositionally biased region" description="Basic and acidic residues" evidence="11">
    <location>
        <begin position="225"/>
        <end position="236"/>
    </location>
</feature>
<dbReference type="Pfam" id="PF08711">
    <property type="entry name" value="Med26"/>
    <property type="match status" value="1"/>
</dbReference>
<reference evidence="14" key="2">
    <citation type="journal article" date="2014" name="Nat. Commun.">
        <title>The cavefish genome reveals candidate genes for eye loss.</title>
        <authorList>
            <person name="McGaugh S.E."/>
            <person name="Gross J.B."/>
            <person name="Aken B."/>
            <person name="Blin M."/>
            <person name="Borowsky R."/>
            <person name="Chalopin D."/>
            <person name="Hinaux H."/>
            <person name="Jeffery W.R."/>
            <person name="Keene A."/>
            <person name="Ma L."/>
            <person name="Minx P."/>
            <person name="Murphy D."/>
            <person name="O'Quin K.E."/>
            <person name="Retaux S."/>
            <person name="Rohner N."/>
            <person name="Searle S.M."/>
            <person name="Stahl B.A."/>
            <person name="Tabin C."/>
            <person name="Volff J.N."/>
            <person name="Yoshizawa M."/>
            <person name="Warren W.C."/>
        </authorList>
    </citation>
    <scope>NUCLEOTIDE SEQUENCE [LARGE SCALE GENOMIC DNA]</scope>
    <source>
        <strain evidence="14">female</strain>
    </source>
</reference>
<evidence type="ECO:0000256" key="1">
    <source>
        <dbReference type="ARBA" id="ARBA00004123"/>
    </source>
</evidence>
<keyword evidence="4" id="KW-0805">Transcription regulation</keyword>
<organism evidence="13 14">
    <name type="scientific">Astyanax mexicanus</name>
    <name type="common">Blind cave fish</name>
    <name type="synonym">Astyanax fasciatus mexicanus</name>
    <dbReference type="NCBI Taxonomy" id="7994"/>
    <lineage>
        <taxon>Eukaryota</taxon>
        <taxon>Metazoa</taxon>
        <taxon>Chordata</taxon>
        <taxon>Craniata</taxon>
        <taxon>Vertebrata</taxon>
        <taxon>Euteleostomi</taxon>
        <taxon>Actinopterygii</taxon>
        <taxon>Neopterygii</taxon>
        <taxon>Teleostei</taxon>
        <taxon>Ostariophysi</taxon>
        <taxon>Characiformes</taxon>
        <taxon>Characoidei</taxon>
        <taxon>Acestrorhamphidae</taxon>
        <taxon>Acestrorhamphinae</taxon>
        <taxon>Astyanax</taxon>
    </lineage>
</organism>
<evidence type="ECO:0000256" key="3">
    <source>
        <dbReference type="ARBA" id="ARBA00019686"/>
    </source>
</evidence>
<comment type="similarity">
    <text evidence="2">Belongs to the Mediator complex subunit 26 family.</text>
</comment>
<dbReference type="SUPFAM" id="SSF47676">
    <property type="entry name" value="Conserved domain common to transcription factors TFIIS, elongin A, CRSP70"/>
    <property type="match status" value="1"/>
</dbReference>
<dbReference type="GO" id="GO:0070847">
    <property type="term" value="C:core mediator complex"/>
    <property type="evidence" value="ECO:0007669"/>
    <property type="project" value="TreeGrafter"/>
</dbReference>
<dbReference type="InterPro" id="IPR035441">
    <property type="entry name" value="TFIIS/LEDGF_dom_sf"/>
</dbReference>
<keyword evidence="5" id="KW-0010">Activator</keyword>
<sequence>MTTASTTPQQLRDRLLQAVDEQSHIRNMGAVLDVISNLEKFPITKEALEETRLGKLINDLRRGTRDEDLAKRAKKLLRTWQKLIEPQQNEKLPKELLSTANGCIQAPSLPVTRSVQGATEMDRKLVLHNSYTSNTDRVQLINHKCEQKAEDNPSHKLKVSKTSAYGQISALSSASGNVGCPDTFPGASLPVKASTIKFQLPSPDRNKQSNAHAVLRTSVLQQYGQRDRAVTKKEQQKLQNHHTASSPRTAKPVGATKRPAPFAGSDSEMFSALPLNSSVHGIHTESQQTKEAIPHYNDNEPLENKERALEQMHNLQNKSKSLKRPHPGLLSEVTNVESEKDVKPFEAKRRKHQSRDYAVSQEGHSAEDSKSARLKNRKLTFDPFTQQIRPSAVNQIEEQHSLVVDLGESDYLKQSPSAASPSTLHKTNWKDLSQNEIVKYYLNLQNNLLKTSGSQTPGSHTFMTEYLKREEDHMMDSNKVCLLVPSVSETDLPGKSRDVVPEDLNRIHDQHWSGVNGCYDSKGNWYGWTDCISLDTYGDGSKLNILPYVCID</sequence>
<dbReference type="GeneTree" id="ENSGT00390000000259"/>
<dbReference type="Proteomes" id="UP000018467">
    <property type="component" value="Unassembled WGS sequence"/>
</dbReference>
<feature type="region of interest" description="Disordered" evidence="11">
    <location>
        <begin position="224"/>
        <end position="268"/>
    </location>
</feature>
<dbReference type="PROSITE" id="PS51319">
    <property type="entry name" value="TFIIS_N"/>
    <property type="match status" value="1"/>
</dbReference>
<dbReference type="AlphaFoldDB" id="A0A3B1IL94"/>
<name>A0A3B1IL94_ASTMX</name>
<comment type="subcellular location">
    <subcellularLocation>
        <location evidence="1 10">Nucleus</location>
    </subcellularLocation>
</comment>
<dbReference type="GO" id="GO:0010628">
    <property type="term" value="P:positive regulation of gene expression"/>
    <property type="evidence" value="ECO:0007669"/>
    <property type="project" value="TreeGrafter"/>
</dbReference>
<feature type="region of interest" description="Disordered" evidence="11">
    <location>
        <begin position="317"/>
        <end position="371"/>
    </location>
</feature>
<dbReference type="GO" id="GO:0006357">
    <property type="term" value="P:regulation of transcription by RNA polymerase II"/>
    <property type="evidence" value="ECO:0007669"/>
    <property type="project" value="InterPro"/>
</dbReference>
<dbReference type="GO" id="GO:0005654">
    <property type="term" value="C:nucleoplasm"/>
    <property type="evidence" value="ECO:0007669"/>
    <property type="project" value="UniProtKB-ARBA"/>
</dbReference>
<evidence type="ECO:0000313" key="14">
    <source>
        <dbReference type="Proteomes" id="UP000018467"/>
    </source>
</evidence>
<evidence type="ECO:0000313" key="13">
    <source>
        <dbReference type="Ensembl" id="ENSAMXP00000030496.1"/>
    </source>
</evidence>
<dbReference type="InterPro" id="IPR042376">
    <property type="entry name" value="MED26"/>
</dbReference>
<keyword evidence="6" id="KW-0804">Transcription</keyword>
<dbReference type="Pfam" id="PF15693">
    <property type="entry name" value="Med26_C"/>
    <property type="match status" value="1"/>
</dbReference>
<dbReference type="FunFam" id="1.20.930.10:FF:000008">
    <property type="entry name" value="mediator of RNA polymerase II transcription subunit 26"/>
    <property type="match status" value="1"/>
</dbReference>
<protein>
    <recommendedName>
        <fullName evidence="3">Mediator of RNA polymerase II transcription subunit 26</fullName>
    </recommendedName>
    <alternativeName>
        <fullName evidence="8">Cofactor required for Sp1 transcriptional activation subunit 7</fullName>
    </alternativeName>
    <alternativeName>
        <fullName evidence="9">Mediator complex subunit 26</fullName>
    </alternativeName>
</protein>
<evidence type="ECO:0000256" key="8">
    <source>
        <dbReference type="ARBA" id="ARBA00030125"/>
    </source>
</evidence>
<evidence type="ECO:0000256" key="6">
    <source>
        <dbReference type="ARBA" id="ARBA00023163"/>
    </source>
</evidence>
<feature type="domain" description="TFIIS N-terminal" evidence="12">
    <location>
        <begin position="10"/>
        <end position="87"/>
    </location>
</feature>